<feature type="coiled-coil region" evidence="2">
    <location>
        <begin position="413"/>
        <end position="440"/>
    </location>
</feature>
<feature type="repeat" description="TPR" evidence="1">
    <location>
        <begin position="223"/>
        <end position="256"/>
    </location>
</feature>
<dbReference type="SMART" id="SM00028">
    <property type="entry name" value="TPR"/>
    <property type="match status" value="6"/>
</dbReference>
<dbReference type="PROSITE" id="PS50005">
    <property type="entry name" value="TPR"/>
    <property type="match status" value="1"/>
</dbReference>
<feature type="chain" id="PRO_5045172915" evidence="3">
    <location>
        <begin position="24"/>
        <end position="860"/>
    </location>
</feature>
<keyword evidence="5" id="KW-1185">Reference proteome</keyword>
<dbReference type="SMART" id="SM00386">
    <property type="entry name" value="HAT"/>
    <property type="match status" value="2"/>
</dbReference>
<evidence type="ECO:0000256" key="3">
    <source>
        <dbReference type="SAM" id="SignalP"/>
    </source>
</evidence>
<evidence type="ECO:0000256" key="1">
    <source>
        <dbReference type="PROSITE-ProRule" id="PRU00339"/>
    </source>
</evidence>
<dbReference type="InterPro" id="IPR019734">
    <property type="entry name" value="TPR_rpt"/>
</dbReference>
<dbReference type="Pfam" id="PF13181">
    <property type="entry name" value="TPR_8"/>
    <property type="match status" value="1"/>
</dbReference>
<dbReference type="InterPro" id="IPR011990">
    <property type="entry name" value="TPR-like_helical_dom_sf"/>
</dbReference>
<keyword evidence="1" id="KW-0802">TPR repeat</keyword>
<sequence>MSHFSQHATFLRLGIVLMLGLLAACSAEKNTLTSKAYHNTTARFNAYFIAREHIKEVEKTLEEAHKNNFNKVLLVNAPLDTTLVNSQAEILEDAFKKASIGIQRHKNSKWVDDCYISVGLVRYYEGEYAQAIETFKYVNKTSEDDNARHQALNYLMRTFVAAGETNNALAVADYLKKQELNSANKKEFGLIRAHLYQTLGDENRMVQSLFPIASELKRSEGRARIYFIIGQVYQKLGYDALAYENYQACIKSNPDYELYFYARLNMNQVTELARSSDAKRVRKYFKKLLKDGKNKDFKDKIYYEMAEFEMKQNNIDQAIEFYNASVQNSTKNVRQKAYSYLKLGRIYYDTLRNYPLAKSYYDSTISVLPQEEEIYPAVKKRQQILEDFVYQLTTITVEDSLLKLAKLDSTLIMDRLSLVVEQQEKQLAEQQKREESKAAMAAANGGDSGGFAAGGEGGWYFYNATTISMGQSEFLRKWGDRPLQDNWRLSSKIQQSGPQANELPEEETYPLVSAEEEAKEAVDPKLTAVLELYTKIPFSEEAKKTSLQRIEEAYYALGNIYFFQLEERNNAAETFEVLLARFPESYHKPEVLYQLYLYYKEVNPAKSEEYKKILTEQFPNEIYTKMITNPNFREESLSVLEEVKAEYAQAYHLYKSTFYDSALLHIKQSLENYPENDFTDNLAFLEVLIKGKTIDYYTYQYELGEFIEKYPNSELLDYANELKKAAENFKESESKRKGTSYIKDFEQVHYGIILYENDKKIANDLPGKLSEFFVANFPASQLSTGSLVFDDKNSMILINEFKTKAEAEAFNKALSGDNSPLKQFPTAFFSNFVITKDNFQLFYQSKDVKSYLLFFEKNYQ</sequence>
<gene>
    <name evidence="4" type="ORF">QWY31_11565</name>
</gene>
<dbReference type="InterPro" id="IPR003107">
    <property type="entry name" value="HAT"/>
</dbReference>
<name>A0ABT8F6Z4_9BACT</name>
<keyword evidence="2" id="KW-0175">Coiled coil</keyword>
<dbReference type="Gene3D" id="1.25.40.10">
    <property type="entry name" value="Tetratricopeptide repeat domain"/>
    <property type="match status" value="3"/>
</dbReference>
<proteinExistence type="predicted"/>
<keyword evidence="3" id="KW-0732">Signal</keyword>
<reference evidence="4" key="1">
    <citation type="submission" date="2023-06" db="EMBL/GenBank/DDBJ databases">
        <title>Cytophagales bacterium Strain LB-30, isolated from soil.</title>
        <authorList>
            <person name="Liu B."/>
        </authorList>
    </citation>
    <scope>NUCLEOTIDE SEQUENCE</scope>
    <source>
        <strain evidence="4">LB-30</strain>
    </source>
</reference>
<comment type="caution">
    <text evidence="4">The sequence shown here is derived from an EMBL/GenBank/DDBJ whole genome shotgun (WGS) entry which is preliminary data.</text>
</comment>
<dbReference type="Pfam" id="PF13174">
    <property type="entry name" value="TPR_6"/>
    <property type="match status" value="1"/>
</dbReference>
<dbReference type="Proteomes" id="UP001168552">
    <property type="component" value="Unassembled WGS sequence"/>
</dbReference>
<accession>A0ABT8F6Z4</accession>
<evidence type="ECO:0000313" key="4">
    <source>
        <dbReference type="EMBL" id="MDN4166144.1"/>
    </source>
</evidence>
<evidence type="ECO:0000313" key="5">
    <source>
        <dbReference type="Proteomes" id="UP001168552"/>
    </source>
</evidence>
<evidence type="ECO:0000256" key="2">
    <source>
        <dbReference type="SAM" id="Coils"/>
    </source>
</evidence>
<dbReference type="RefSeq" id="WP_320004678.1">
    <property type="nucleotide sequence ID" value="NZ_JAUHJS010000005.1"/>
</dbReference>
<protein>
    <submittedName>
        <fullName evidence="4">Tetratricopeptide repeat protein</fullName>
    </submittedName>
</protein>
<organism evidence="4 5">
    <name type="scientific">Shiella aurantiaca</name>
    <dbReference type="NCBI Taxonomy" id="3058365"/>
    <lineage>
        <taxon>Bacteria</taxon>
        <taxon>Pseudomonadati</taxon>
        <taxon>Bacteroidota</taxon>
        <taxon>Cytophagia</taxon>
        <taxon>Cytophagales</taxon>
        <taxon>Shiellaceae</taxon>
        <taxon>Shiella</taxon>
    </lineage>
</organism>
<feature type="signal peptide" evidence="3">
    <location>
        <begin position="1"/>
        <end position="23"/>
    </location>
</feature>
<dbReference type="EMBL" id="JAUHJS010000005">
    <property type="protein sequence ID" value="MDN4166144.1"/>
    <property type="molecule type" value="Genomic_DNA"/>
</dbReference>
<dbReference type="SUPFAM" id="SSF81901">
    <property type="entry name" value="HCP-like"/>
    <property type="match status" value="1"/>
</dbReference>